<feature type="region of interest" description="Disordered" evidence="5">
    <location>
        <begin position="245"/>
        <end position="279"/>
    </location>
</feature>
<dbReference type="Proteomes" id="UP000503640">
    <property type="component" value="Unassembled WGS sequence"/>
</dbReference>
<dbReference type="Gene3D" id="1.10.760.10">
    <property type="entry name" value="Cytochrome c-like domain"/>
    <property type="match status" value="2"/>
</dbReference>
<dbReference type="Pfam" id="PF21342">
    <property type="entry name" value="SoxA-TsdA_cyt-c"/>
    <property type="match status" value="1"/>
</dbReference>
<dbReference type="AlphaFoldDB" id="A0A7I9VKV1"/>
<sequence length="279" mass="29282">MALPSLLALSLALTLNASGSRSPPAKPADAALPPDELGEAVKLGKKLFDETGTHPLTRAFVGNALSCASCHPDSGAHPTASTLLGAATAYPAWGPREQAVLTLEDRVLNCFMRSLNGTRPPVGSKPSIALTAYITWLSTGMPVRLNAEAPLGPHSFAKPAFVPSKVSVERGRKLYGERCAPCHGEDGQGDPPVWGPRSYNAGAGLAAVPKLAGWLRATMPPDAPLASDADAVDVAAYVNSQPRPDFVLRDHLPAGDRTGVYNSSVADEVDRAPTWPRRK</sequence>
<dbReference type="InterPro" id="IPR009056">
    <property type="entry name" value="Cyt_c-like_dom"/>
</dbReference>
<keyword evidence="9" id="KW-1185">Reference proteome</keyword>
<dbReference type="EMBL" id="BJTG01000003">
    <property type="protein sequence ID" value="GEJ56760.1"/>
    <property type="molecule type" value="Genomic_DNA"/>
</dbReference>
<keyword evidence="2 4" id="KW-0479">Metal-binding</keyword>
<dbReference type="GO" id="GO:0020037">
    <property type="term" value="F:heme binding"/>
    <property type="evidence" value="ECO:0007669"/>
    <property type="project" value="InterPro"/>
</dbReference>
<dbReference type="Pfam" id="PF13442">
    <property type="entry name" value="Cytochrome_CBB3"/>
    <property type="match status" value="1"/>
</dbReference>
<evidence type="ECO:0000256" key="4">
    <source>
        <dbReference type="PROSITE-ProRule" id="PRU00433"/>
    </source>
</evidence>
<evidence type="ECO:0000313" key="8">
    <source>
        <dbReference type="EMBL" id="GEJ56760.1"/>
    </source>
</evidence>
<proteinExistence type="predicted"/>
<feature type="domain" description="Cytochrome c" evidence="7">
    <location>
        <begin position="39"/>
        <end position="242"/>
    </location>
</feature>
<keyword evidence="3 4" id="KW-0408">Iron</keyword>
<evidence type="ECO:0000256" key="3">
    <source>
        <dbReference type="ARBA" id="ARBA00023004"/>
    </source>
</evidence>
<protein>
    <submittedName>
        <fullName evidence="8">Cytochrome c</fullName>
    </submittedName>
</protein>
<dbReference type="GO" id="GO:0009055">
    <property type="term" value="F:electron transfer activity"/>
    <property type="evidence" value="ECO:0007669"/>
    <property type="project" value="InterPro"/>
</dbReference>
<dbReference type="InterPro" id="IPR036909">
    <property type="entry name" value="Cyt_c-like_dom_sf"/>
</dbReference>
<accession>A0A7I9VKV1</accession>
<dbReference type="PANTHER" id="PTHR35008">
    <property type="entry name" value="BLL4482 PROTEIN-RELATED"/>
    <property type="match status" value="1"/>
</dbReference>
<gene>
    <name evidence="8" type="ORF">AMYX_15010</name>
</gene>
<dbReference type="PROSITE" id="PS51007">
    <property type="entry name" value="CYTC"/>
    <property type="match status" value="1"/>
</dbReference>
<comment type="caution">
    <text evidence="8">The sequence shown here is derived from an EMBL/GenBank/DDBJ whole genome shotgun (WGS) entry which is preliminary data.</text>
</comment>
<dbReference type="GO" id="GO:0046872">
    <property type="term" value="F:metal ion binding"/>
    <property type="evidence" value="ECO:0007669"/>
    <property type="project" value="UniProtKB-KW"/>
</dbReference>
<evidence type="ECO:0000313" key="9">
    <source>
        <dbReference type="Proteomes" id="UP000503640"/>
    </source>
</evidence>
<feature type="chain" id="PRO_5029533236" evidence="6">
    <location>
        <begin position="18"/>
        <end position="279"/>
    </location>
</feature>
<dbReference type="InterPro" id="IPR051459">
    <property type="entry name" value="Cytochrome_c-type_DH"/>
</dbReference>
<evidence type="ECO:0000256" key="6">
    <source>
        <dbReference type="SAM" id="SignalP"/>
    </source>
</evidence>
<feature type="signal peptide" evidence="6">
    <location>
        <begin position="1"/>
        <end position="17"/>
    </location>
</feature>
<reference evidence="9" key="1">
    <citation type="journal article" date="2020" name="Appl. Environ. Microbiol.">
        <title>Diazotrophic Anaeromyxobacter Isolates from Soils.</title>
        <authorList>
            <person name="Masuda Y."/>
            <person name="Yamanaka H."/>
            <person name="Xu Z.X."/>
            <person name="Shiratori Y."/>
            <person name="Aono T."/>
            <person name="Amachi S."/>
            <person name="Senoo K."/>
            <person name="Itoh H."/>
        </authorList>
    </citation>
    <scope>NUCLEOTIDE SEQUENCE [LARGE SCALE GENOMIC DNA]</scope>
    <source>
        <strain evidence="9">R267</strain>
    </source>
</reference>
<keyword evidence="6" id="KW-0732">Signal</keyword>
<evidence type="ECO:0000256" key="1">
    <source>
        <dbReference type="ARBA" id="ARBA00022617"/>
    </source>
</evidence>
<dbReference type="SUPFAM" id="SSF46626">
    <property type="entry name" value="Cytochrome c"/>
    <property type="match status" value="2"/>
</dbReference>
<evidence type="ECO:0000259" key="7">
    <source>
        <dbReference type="PROSITE" id="PS51007"/>
    </source>
</evidence>
<name>A0A7I9VKV1_9BACT</name>
<organism evidence="8 9">
    <name type="scientific">Anaeromyxobacter diazotrophicus</name>
    <dbReference type="NCBI Taxonomy" id="2590199"/>
    <lineage>
        <taxon>Bacteria</taxon>
        <taxon>Pseudomonadati</taxon>
        <taxon>Myxococcota</taxon>
        <taxon>Myxococcia</taxon>
        <taxon>Myxococcales</taxon>
        <taxon>Cystobacterineae</taxon>
        <taxon>Anaeromyxobacteraceae</taxon>
        <taxon>Anaeromyxobacter</taxon>
    </lineage>
</organism>
<keyword evidence="1 4" id="KW-0349">Heme</keyword>
<dbReference type="PANTHER" id="PTHR35008:SF4">
    <property type="entry name" value="BLL4482 PROTEIN"/>
    <property type="match status" value="1"/>
</dbReference>
<evidence type="ECO:0000256" key="2">
    <source>
        <dbReference type="ARBA" id="ARBA00022723"/>
    </source>
</evidence>
<evidence type="ECO:0000256" key="5">
    <source>
        <dbReference type="SAM" id="MobiDB-lite"/>
    </source>
</evidence>
<dbReference type="RefSeq" id="WP_176064239.1">
    <property type="nucleotide sequence ID" value="NZ_BJTG01000003.1"/>
</dbReference>